<dbReference type="EC" id="3.1.3.5" evidence="3"/>
<proteinExistence type="predicted"/>
<dbReference type="GO" id="GO:0009166">
    <property type="term" value="P:nucleotide catabolic process"/>
    <property type="evidence" value="ECO:0007669"/>
    <property type="project" value="InterPro"/>
</dbReference>
<evidence type="ECO:0000313" key="4">
    <source>
        <dbReference type="Proteomes" id="UP000595564"/>
    </source>
</evidence>
<evidence type="ECO:0000313" key="3">
    <source>
        <dbReference type="EMBL" id="BBB31842.1"/>
    </source>
</evidence>
<feature type="chain" id="PRO_5033039820" evidence="1">
    <location>
        <begin position="23"/>
        <end position="247"/>
    </location>
</feature>
<dbReference type="PRINTS" id="PR01607">
    <property type="entry name" value="APYRASEFAMLY"/>
</dbReference>
<feature type="signal peptide" evidence="1">
    <location>
        <begin position="1"/>
        <end position="22"/>
    </location>
</feature>
<dbReference type="PANTHER" id="PTHR11575">
    <property type="entry name" value="5'-NUCLEOTIDASE-RELATED"/>
    <property type="match status" value="1"/>
</dbReference>
<organism evidence="3 4">
    <name type="scientific">Thermotomaculum hydrothermale</name>
    <dbReference type="NCBI Taxonomy" id="981385"/>
    <lineage>
        <taxon>Bacteria</taxon>
        <taxon>Pseudomonadati</taxon>
        <taxon>Acidobacteriota</taxon>
        <taxon>Holophagae</taxon>
        <taxon>Thermotomaculales</taxon>
        <taxon>Thermotomaculaceae</taxon>
        <taxon>Thermotomaculum</taxon>
    </lineage>
</organism>
<accession>A0A7R6PSJ3</accession>
<dbReference type="EMBL" id="AP017470">
    <property type="protein sequence ID" value="BBB31842.1"/>
    <property type="molecule type" value="Genomic_DNA"/>
</dbReference>
<dbReference type="Pfam" id="PF02872">
    <property type="entry name" value="5_nucleotid_C"/>
    <property type="match status" value="1"/>
</dbReference>
<dbReference type="GO" id="GO:0008253">
    <property type="term" value="F:5'-nucleotidase activity"/>
    <property type="evidence" value="ECO:0007669"/>
    <property type="project" value="UniProtKB-EC"/>
</dbReference>
<dbReference type="InterPro" id="IPR036907">
    <property type="entry name" value="5'-Nucleotdase_C_sf"/>
</dbReference>
<keyword evidence="1" id="KW-0732">Signal</keyword>
<keyword evidence="4" id="KW-1185">Reference proteome</keyword>
<evidence type="ECO:0000259" key="2">
    <source>
        <dbReference type="Pfam" id="PF02872"/>
    </source>
</evidence>
<dbReference type="PROSITE" id="PS51257">
    <property type="entry name" value="PROKAR_LIPOPROTEIN"/>
    <property type="match status" value="1"/>
</dbReference>
<dbReference type="InterPro" id="IPR008334">
    <property type="entry name" value="5'-Nucleotdase_C"/>
</dbReference>
<evidence type="ECO:0000256" key="1">
    <source>
        <dbReference type="SAM" id="SignalP"/>
    </source>
</evidence>
<sequence>MKKLLSLLLVFLILSVSCISKPETVYKQKQGTKVQWYHTDVSKDIPEDKEIVDIIKPYKDQLSKEMNTVIGYAEVDLVKGSPESTLGNFVADVIFDTARHFDKDVDCAITNSGGLRAPIYKGKIKVKDAFNLMPFQNRIVILKFSGKDFLELIREIVENRGEPVSNLTINVTDGLIDAYVNGKQVEDYKTYKVATIDYLYKGGGSMPAMKKGELVKDTKVLLRDAIIEYIKKHKKINEKIEGRILLQ</sequence>
<gene>
    <name evidence="3" type="ORF">TTHT_0218</name>
</gene>
<feature type="domain" description="5'-Nucleotidase C-terminal" evidence="2">
    <location>
        <begin position="70"/>
        <end position="210"/>
    </location>
</feature>
<dbReference type="InterPro" id="IPR006179">
    <property type="entry name" value="5_nucleotidase/apyrase"/>
</dbReference>
<dbReference type="AlphaFoldDB" id="A0A7R6PSJ3"/>
<dbReference type="SUPFAM" id="SSF55816">
    <property type="entry name" value="5'-nucleotidase (syn. UDP-sugar hydrolase), C-terminal domain"/>
    <property type="match status" value="1"/>
</dbReference>
<dbReference type="Gene3D" id="3.90.780.10">
    <property type="entry name" value="5'-Nucleotidase, C-terminal domain"/>
    <property type="match status" value="1"/>
</dbReference>
<reference evidence="3 4" key="1">
    <citation type="journal article" date="2012" name="Extremophiles">
        <title>Thermotomaculum hydrothermale gen. nov., sp. nov., a novel heterotrophic thermophile within the phylum Acidobacteria from a deep-sea hydrothermal vent chimney in the Southern Okinawa Trough.</title>
        <authorList>
            <person name="Izumi H."/>
            <person name="Nunoura T."/>
            <person name="Miyazaki M."/>
            <person name="Mino S."/>
            <person name="Toki T."/>
            <person name="Takai K."/>
            <person name="Sako Y."/>
            <person name="Sawabe T."/>
            <person name="Nakagawa S."/>
        </authorList>
    </citation>
    <scope>NUCLEOTIDE SEQUENCE [LARGE SCALE GENOMIC DNA]</scope>
    <source>
        <strain evidence="3 4">AC55</strain>
    </source>
</reference>
<keyword evidence="3" id="KW-0378">Hydrolase</keyword>
<dbReference type="PANTHER" id="PTHR11575:SF24">
    <property type="entry name" value="5'-NUCLEOTIDASE"/>
    <property type="match status" value="1"/>
</dbReference>
<dbReference type="KEGG" id="thyd:TTHT_0218"/>
<dbReference type="RefSeq" id="WP_201328176.1">
    <property type="nucleotide sequence ID" value="NZ_AP017470.1"/>
</dbReference>
<protein>
    <submittedName>
        <fullName evidence="3">5'-nucleotidase</fullName>
        <ecNumber evidence="3">3.1.3.5</ecNumber>
    </submittedName>
</protein>
<name>A0A7R6PSJ3_9BACT</name>
<dbReference type="Proteomes" id="UP000595564">
    <property type="component" value="Chromosome"/>
</dbReference>